<evidence type="ECO:0000313" key="4">
    <source>
        <dbReference type="EMBL" id="PFG41029.1"/>
    </source>
</evidence>
<sequence>MILVVGGTGDLGGRIVRRLVTAGEPVRCLVRTTADPAPLRTLGVETVVGDLTDPWSLRRACEGVDVVVASATVLTRRLAGARRPTIREADEAGMASLVGAAEAAGVRRFVYVSFAGADQMLGTPLERAKMATERRLAASPMRRVVVRPDAFQEIHLGPPGRFDVAAGRVAVVGKGDTRRRWVATDDVAALVAAVVSEPDPPELIEFGGPELLSRNEAVAVAERVTGRRFTVRHMPVSLARVGMALLRPFNDALASVFGAGVLQDRAGSTWDDAPLVARGITPRSVTDWIRQQAAGGQRGE</sequence>
<organism evidence="4 5">
    <name type="scientific">Georgenia soli</name>
    <dbReference type="NCBI Taxonomy" id="638953"/>
    <lineage>
        <taxon>Bacteria</taxon>
        <taxon>Bacillati</taxon>
        <taxon>Actinomycetota</taxon>
        <taxon>Actinomycetes</taxon>
        <taxon>Micrococcales</taxon>
        <taxon>Bogoriellaceae</taxon>
        <taxon>Georgenia</taxon>
    </lineage>
</organism>
<dbReference type="InterPro" id="IPR016040">
    <property type="entry name" value="NAD(P)-bd_dom"/>
</dbReference>
<dbReference type="EMBL" id="PDJI01000004">
    <property type="protein sequence ID" value="PFG41029.1"/>
    <property type="molecule type" value="Genomic_DNA"/>
</dbReference>
<dbReference type="Gene3D" id="3.40.50.720">
    <property type="entry name" value="NAD(P)-binding Rossmann-like Domain"/>
    <property type="match status" value="1"/>
</dbReference>
<evidence type="ECO:0000313" key="5">
    <source>
        <dbReference type="Proteomes" id="UP000222106"/>
    </source>
</evidence>
<comment type="caution">
    <text evidence="4">The sequence shown here is derived from an EMBL/GenBank/DDBJ whole genome shotgun (WGS) entry which is preliminary data.</text>
</comment>
<dbReference type="GO" id="GO:0015979">
    <property type="term" value="P:photosynthesis"/>
    <property type="evidence" value="ECO:0007669"/>
    <property type="project" value="UniProtKB-KW"/>
</dbReference>
<protein>
    <submittedName>
        <fullName evidence="4">NADH dehydrogenase</fullName>
    </submittedName>
</protein>
<keyword evidence="1" id="KW-0602">Photosynthesis</keyword>
<evidence type="ECO:0000256" key="1">
    <source>
        <dbReference type="ARBA" id="ARBA00022531"/>
    </source>
</evidence>
<dbReference type="GO" id="GO:0009523">
    <property type="term" value="C:photosystem II"/>
    <property type="evidence" value="ECO:0007669"/>
    <property type="project" value="UniProtKB-KW"/>
</dbReference>
<keyword evidence="2" id="KW-0604">Photosystem II</keyword>
<name>A0A2A9ES49_9MICO</name>
<dbReference type="InterPro" id="IPR044256">
    <property type="entry name" value="HCF244-like"/>
</dbReference>
<reference evidence="4 5" key="1">
    <citation type="submission" date="2017-10" db="EMBL/GenBank/DDBJ databases">
        <title>Sequencing the genomes of 1000 actinobacteria strains.</title>
        <authorList>
            <person name="Klenk H.-P."/>
        </authorList>
    </citation>
    <scope>NUCLEOTIDE SEQUENCE [LARGE SCALE GENOMIC DNA]</scope>
    <source>
        <strain evidence="4 5">DSM 21838</strain>
    </source>
</reference>
<evidence type="ECO:0000259" key="3">
    <source>
        <dbReference type="Pfam" id="PF13460"/>
    </source>
</evidence>
<dbReference type="SUPFAM" id="SSF51735">
    <property type="entry name" value="NAD(P)-binding Rossmann-fold domains"/>
    <property type="match status" value="1"/>
</dbReference>
<keyword evidence="5" id="KW-1185">Reference proteome</keyword>
<dbReference type="Pfam" id="PF13460">
    <property type="entry name" value="NAD_binding_10"/>
    <property type="match status" value="1"/>
</dbReference>
<gene>
    <name evidence="4" type="ORF">ATJ97_3574</name>
</gene>
<feature type="domain" description="NAD(P)-binding" evidence="3">
    <location>
        <begin position="6"/>
        <end position="198"/>
    </location>
</feature>
<dbReference type="Proteomes" id="UP000222106">
    <property type="component" value="Unassembled WGS sequence"/>
</dbReference>
<evidence type="ECO:0000256" key="2">
    <source>
        <dbReference type="ARBA" id="ARBA00023276"/>
    </source>
</evidence>
<dbReference type="InterPro" id="IPR036291">
    <property type="entry name" value="NAD(P)-bd_dom_sf"/>
</dbReference>
<dbReference type="PANTHER" id="PTHR47128:SF2">
    <property type="entry name" value="PROTEIN HIGH CHLOROPHYLL FLUORESCENCE PHENOTYPE 244, CHLOROPLASTIC"/>
    <property type="match status" value="1"/>
</dbReference>
<accession>A0A2A9ES49</accession>
<proteinExistence type="predicted"/>
<dbReference type="PANTHER" id="PTHR47128">
    <property type="match status" value="1"/>
</dbReference>
<dbReference type="AlphaFoldDB" id="A0A2A9ES49"/>